<evidence type="ECO:0000256" key="4">
    <source>
        <dbReference type="ARBA" id="ARBA00034521"/>
    </source>
</evidence>
<dbReference type="GO" id="GO:0030791">
    <property type="term" value="F:arsenite methyltransferase activity"/>
    <property type="evidence" value="ECO:0007669"/>
    <property type="project" value="UniProtKB-EC"/>
</dbReference>
<sequence length="570" mass="62616">MEEKKVKEFVKERYSKIATNEESSNSCSCCGGEENSIIKQAQAAGYTIEEIKSIPSDAVFGLGCGNPTALAEINSGETVLDLGSGGGIDVFLAANKVGDMGKVIGVDMTSEMVETAVKNAREGSYENVEFKVGEIENLPIEDNSIDLIISNCVINLTPDKLKAYREAYRVLKPDGRILVSDIVTDGEIPTEIRKNFKAWAGCIAGALEKQEYIDTINKAGFKDVEIVSQHIFTEPNMDERLIGKIISVQIKAYRRLNKESEKCGCGETSETVNDSCNDGSKESKEDRCCESESDDKSVEVGCCESKSVDEPKEDSGCGCGLDNEYPDESVVNNPDKPKVVADADFIKELENYAHSIGIKDIGYAQITPEILIKDKFIQYPNAIVLTMEMGKEIIEATPGPEAQKLNDSAYEKLGNLSYEISDYLREHGYATEVAHPYGGIVKFSQLGQKAGLGWIGQSGLLITPELGPRQKISAIFVSIANLPLKDGNEHSWITDYCEKCGKCIKACPEKALIEKEVCCGEKETEFIQKLCIGCSEGCTYCIEGCPFDQKEYTHIKERFDKMNAKLKSKK</sequence>
<evidence type="ECO:0000256" key="5">
    <source>
        <dbReference type="ARBA" id="ARBA00034545"/>
    </source>
</evidence>
<dbReference type="PROSITE" id="PS00198">
    <property type="entry name" value="4FE4S_FER_1"/>
    <property type="match status" value="1"/>
</dbReference>
<reference evidence="12" key="1">
    <citation type="journal article" date="2022" name="Microbiol. Resour. Announc.">
        <title>Draft Genome Sequence of a Methanogenic Archaeon from West Spitsbergen Permafrost.</title>
        <authorList>
            <person name="Trubitsyn V."/>
            <person name="Rivkina E."/>
            <person name="Shcherbakova V."/>
        </authorList>
    </citation>
    <scope>NUCLEOTIDE SEQUENCE [LARGE SCALE GENOMIC DNA]</scope>
    <source>
        <strain evidence="12">VT</strain>
    </source>
</reference>
<comment type="caution">
    <text evidence="11">The sequence shown here is derived from an EMBL/GenBank/DDBJ whole genome shotgun (WGS) entry which is preliminary data.</text>
</comment>
<protein>
    <recommendedName>
        <fullName evidence="5">Arsenite methyltransferase</fullName>
        <ecNumber evidence="4">2.1.1.137</ecNumber>
    </recommendedName>
</protein>
<keyword evidence="1" id="KW-0808">Transferase</keyword>
<evidence type="ECO:0000259" key="10">
    <source>
        <dbReference type="PROSITE" id="PS51379"/>
    </source>
</evidence>
<dbReference type="InterPro" id="IPR017900">
    <property type="entry name" value="4Fe4S_Fe_S_CS"/>
</dbReference>
<dbReference type="AlphaFoldDB" id="A0A8T5V429"/>
<feature type="region of interest" description="Disordered" evidence="9">
    <location>
        <begin position="265"/>
        <end position="284"/>
    </location>
</feature>
<evidence type="ECO:0000256" key="2">
    <source>
        <dbReference type="ARBA" id="ARBA00022691"/>
    </source>
</evidence>
<dbReference type="CDD" id="cd02440">
    <property type="entry name" value="AdoMet_MTases"/>
    <property type="match status" value="1"/>
</dbReference>
<feature type="domain" description="4Fe-4S ferredoxin-type" evidence="10">
    <location>
        <begin position="488"/>
        <end position="517"/>
    </location>
</feature>
<dbReference type="EMBL" id="JAIOUQ010000013">
    <property type="protein sequence ID" value="MBZ2166425.1"/>
    <property type="molecule type" value="Genomic_DNA"/>
</dbReference>
<dbReference type="Proteomes" id="UP000825933">
    <property type="component" value="Unassembled WGS sequence"/>
</dbReference>
<dbReference type="InterPro" id="IPR026669">
    <property type="entry name" value="Arsenite_MeTrfase-like"/>
</dbReference>
<comment type="catalytic activity">
    <reaction evidence="6">
        <text>arsenic triglutathione + [thioredoxin]-dithiol + S-adenosyl-L-methionine + 2 H2O = methylarsonous acid + [thioredoxin]-disulfide + 3 glutathione + S-adenosyl-L-homocysteine + H(+)</text>
        <dbReference type="Rhea" id="RHEA:69460"/>
        <dbReference type="Rhea" id="RHEA-COMP:10698"/>
        <dbReference type="Rhea" id="RHEA-COMP:10700"/>
        <dbReference type="ChEBI" id="CHEBI:15377"/>
        <dbReference type="ChEBI" id="CHEBI:15378"/>
        <dbReference type="ChEBI" id="CHEBI:17826"/>
        <dbReference type="ChEBI" id="CHEBI:29950"/>
        <dbReference type="ChEBI" id="CHEBI:50058"/>
        <dbReference type="ChEBI" id="CHEBI:57856"/>
        <dbReference type="ChEBI" id="CHEBI:57925"/>
        <dbReference type="ChEBI" id="CHEBI:59789"/>
        <dbReference type="ChEBI" id="CHEBI:183640"/>
        <dbReference type="EC" id="2.1.1.137"/>
    </reaction>
</comment>
<name>A0A8T5V429_9EURY</name>
<dbReference type="InterPro" id="IPR025714">
    <property type="entry name" value="Methyltranfer_dom"/>
</dbReference>
<dbReference type="InterPro" id="IPR017896">
    <property type="entry name" value="4Fe4S_Fe-S-bd"/>
</dbReference>
<dbReference type="GO" id="GO:0032259">
    <property type="term" value="P:methylation"/>
    <property type="evidence" value="ECO:0007669"/>
    <property type="project" value="UniProtKB-KW"/>
</dbReference>
<organism evidence="11 12">
    <name type="scientific">Methanobacterium spitsbergense</name>
    <dbReference type="NCBI Taxonomy" id="2874285"/>
    <lineage>
        <taxon>Archaea</taxon>
        <taxon>Methanobacteriati</taxon>
        <taxon>Methanobacteriota</taxon>
        <taxon>Methanomada group</taxon>
        <taxon>Methanobacteria</taxon>
        <taxon>Methanobacteriales</taxon>
        <taxon>Methanobacteriaceae</taxon>
        <taxon>Methanobacterium</taxon>
    </lineage>
</organism>
<gene>
    <name evidence="11" type="primary">arsM</name>
    <name evidence="11" type="ORF">K8N75_10290</name>
</gene>
<evidence type="ECO:0000313" key="12">
    <source>
        <dbReference type="Proteomes" id="UP000825933"/>
    </source>
</evidence>
<dbReference type="Gene3D" id="3.40.50.150">
    <property type="entry name" value="Vaccinia Virus protein VP39"/>
    <property type="match status" value="1"/>
</dbReference>
<dbReference type="Pfam" id="PF13847">
    <property type="entry name" value="Methyltransf_31"/>
    <property type="match status" value="1"/>
</dbReference>
<keyword evidence="12" id="KW-1185">Reference proteome</keyword>
<dbReference type="EC" id="2.1.1.137" evidence="4"/>
<evidence type="ECO:0000256" key="3">
    <source>
        <dbReference type="ARBA" id="ARBA00034487"/>
    </source>
</evidence>
<dbReference type="InterPro" id="IPR029063">
    <property type="entry name" value="SAM-dependent_MTases_sf"/>
</dbReference>
<dbReference type="RefSeq" id="WP_223791977.1">
    <property type="nucleotide sequence ID" value="NZ_JAIOUQ010000013.1"/>
</dbReference>
<comment type="catalytic activity">
    <reaction evidence="7">
        <text>arsenic triglutathione + 2 [thioredoxin]-dithiol + 2 S-adenosyl-L-methionine + H2O = dimethylarsinous acid + 2 [thioredoxin]-disulfide + 3 glutathione + 2 S-adenosyl-L-homocysteine + 2 H(+)</text>
        <dbReference type="Rhea" id="RHEA:69464"/>
        <dbReference type="Rhea" id="RHEA-COMP:10698"/>
        <dbReference type="Rhea" id="RHEA-COMP:10700"/>
        <dbReference type="ChEBI" id="CHEBI:15377"/>
        <dbReference type="ChEBI" id="CHEBI:15378"/>
        <dbReference type="ChEBI" id="CHEBI:23808"/>
        <dbReference type="ChEBI" id="CHEBI:29950"/>
        <dbReference type="ChEBI" id="CHEBI:50058"/>
        <dbReference type="ChEBI" id="CHEBI:57856"/>
        <dbReference type="ChEBI" id="CHEBI:57925"/>
        <dbReference type="ChEBI" id="CHEBI:59789"/>
        <dbReference type="ChEBI" id="CHEBI:183640"/>
        <dbReference type="EC" id="2.1.1.137"/>
    </reaction>
</comment>
<evidence type="ECO:0000256" key="6">
    <source>
        <dbReference type="ARBA" id="ARBA00047941"/>
    </source>
</evidence>
<comment type="similarity">
    <text evidence="3">Belongs to the methyltransferase superfamily. Arsenite methyltransferase family.</text>
</comment>
<keyword evidence="11" id="KW-0489">Methyltransferase</keyword>
<evidence type="ECO:0000256" key="9">
    <source>
        <dbReference type="SAM" id="MobiDB-lite"/>
    </source>
</evidence>
<evidence type="ECO:0000256" key="1">
    <source>
        <dbReference type="ARBA" id="ARBA00022679"/>
    </source>
</evidence>
<evidence type="ECO:0000256" key="7">
    <source>
        <dbReference type="ARBA" id="ARBA00047943"/>
    </source>
</evidence>
<dbReference type="PANTHER" id="PTHR43675">
    <property type="entry name" value="ARSENITE METHYLTRANSFERASE"/>
    <property type="match status" value="1"/>
</dbReference>
<keyword evidence="2" id="KW-0949">S-adenosyl-L-methionine</keyword>
<dbReference type="NCBIfam" id="NF008823">
    <property type="entry name" value="PRK11873.1"/>
    <property type="match status" value="1"/>
</dbReference>
<comment type="catalytic activity">
    <reaction evidence="8">
        <text>arsenic triglutathione + 3 [thioredoxin]-dithiol + 3 S-adenosyl-L-methionine = trimethylarsine + 3 [thioredoxin]-disulfide + 3 glutathione + 3 S-adenosyl-L-homocysteine + 3 H(+)</text>
        <dbReference type="Rhea" id="RHEA:69432"/>
        <dbReference type="Rhea" id="RHEA-COMP:10698"/>
        <dbReference type="Rhea" id="RHEA-COMP:10700"/>
        <dbReference type="ChEBI" id="CHEBI:15378"/>
        <dbReference type="ChEBI" id="CHEBI:27130"/>
        <dbReference type="ChEBI" id="CHEBI:29950"/>
        <dbReference type="ChEBI" id="CHEBI:50058"/>
        <dbReference type="ChEBI" id="CHEBI:57856"/>
        <dbReference type="ChEBI" id="CHEBI:57925"/>
        <dbReference type="ChEBI" id="CHEBI:59789"/>
        <dbReference type="ChEBI" id="CHEBI:183640"/>
        <dbReference type="EC" id="2.1.1.137"/>
    </reaction>
</comment>
<accession>A0A8T5V429</accession>
<dbReference type="SUPFAM" id="SSF54862">
    <property type="entry name" value="4Fe-4S ferredoxins"/>
    <property type="match status" value="1"/>
</dbReference>
<feature type="compositionally biased region" description="Polar residues" evidence="9">
    <location>
        <begin position="268"/>
        <end position="278"/>
    </location>
</feature>
<dbReference type="PROSITE" id="PS51379">
    <property type="entry name" value="4FE4S_FER_2"/>
    <property type="match status" value="1"/>
</dbReference>
<dbReference type="Pfam" id="PF00037">
    <property type="entry name" value="Fer4"/>
    <property type="match status" value="1"/>
</dbReference>
<dbReference type="GO" id="GO:0016491">
    <property type="term" value="F:oxidoreductase activity"/>
    <property type="evidence" value="ECO:0007669"/>
    <property type="project" value="UniProtKB-ARBA"/>
</dbReference>
<proteinExistence type="inferred from homology"/>
<evidence type="ECO:0000256" key="8">
    <source>
        <dbReference type="ARBA" id="ARBA00048428"/>
    </source>
</evidence>
<dbReference type="PANTHER" id="PTHR43675:SF8">
    <property type="entry name" value="ARSENITE METHYLTRANSFERASE"/>
    <property type="match status" value="1"/>
</dbReference>
<dbReference type="SUPFAM" id="SSF53335">
    <property type="entry name" value="S-adenosyl-L-methionine-dependent methyltransferases"/>
    <property type="match status" value="1"/>
</dbReference>
<evidence type="ECO:0000313" key="11">
    <source>
        <dbReference type="EMBL" id="MBZ2166425.1"/>
    </source>
</evidence>